<sequence length="104" mass="10874">MKHLTQQAEYAAELPPYERVVGLHQAQQALAAVLTARTSPAAQPASGREVLMAAVIAAVKRHRSLVHSPHSVYATELAAASQQVDAALAALAAHDFDAGEVVNA</sequence>
<dbReference type="Proteomes" id="UP000037632">
    <property type="component" value="Unassembled WGS sequence"/>
</dbReference>
<name>A0AB34TH38_STEMA</name>
<protein>
    <submittedName>
        <fullName evidence="1">Uncharacterized protein</fullName>
    </submittedName>
</protein>
<dbReference type="EMBL" id="JZIW01000001">
    <property type="protein sequence ID" value="KOO82291.1"/>
    <property type="molecule type" value="Genomic_DNA"/>
</dbReference>
<dbReference type="AlphaFoldDB" id="A0AB34TH38"/>
<evidence type="ECO:0000313" key="2">
    <source>
        <dbReference type="Proteomes" id="UP000037632"/>
    </source>
</evidence>
<accession>A0AB34TH38</accession>
<comment type="caution">
    <text evidence="1">The sequence shown here is derived from an EMBL/GenBank/DDBJ whole genome shotgun (WGS) entry which is preliminary data.</text>
</comment>
<organism evidence="1 2">
    <name type="scientific">Stenotrophomonas maltophilia</name>
    <name type="common">Pseudomonas maltophilia</name>
    <name type="synonym">Xanthomonas maltophilia</name>
    <dbReference type="NCBI Taxonomy" id="40324"/>
    <lineage>
        <taxon>Bacteria</taxon>
        <taxon>Pseudomonadati</taxon>
        <taxon>Pseudomonadota</taxon>
        <taxon>Gammaproteobacteria</taxon>
        <taxon>Lysobacterales</taxon>
        <taxon>Lysobacteraceae</taxon>
        <taxon>Stenotrophomonas</taxon>
        <taxon>Stenotrophomonas maltophilia group</taxon>
    </lineage>
</organism>
<evidence type="ECO:0000313" key="1">
    <source>
        <dbReference type="EMBL" id="KOO82291.1"/>
    </source>
</evidence>
<proteinExistence type="predicted"/>
<gene>
    <name evidence="1" type="ORF">VL23_03100</name>
</gene>
<reference evidence="1 2" key="1">
    <citation type="journal article" date="2015" name="Antimicrob. Agents Chemother.">
        <title>Whole-Genome Sequencing Identifies Emergence of a Quinolone Resistance Mutation in a Case of Stenotrophomonas maltophilia Bacteremia.</title>
        <authorList>
            <person name="Pak T.R."/>
            <person name="Altman D.R."/>
            <person name="Attie O."/>
            <person name="Sebra R."/>
            <person name="Hamula C.L."/>
            <person name="Lewis M."/>
            <person name="Deikus G."/>
            <person name="Newman L.C."/>
            <person name="Fang G."/>
            <person name="Hand J."/>
            <person name="Papel G."/>
            <person name="Wallach F."/>
            <person name="Schadt E.E."/>
            <person name="Huprikar S."/>
            <person name="van Bakel H."/>
            <person name="Kasarskis A."/>
            <person name="Bashir A."/>
        </authorList>
    </citation>
    <scope>NUCLEOTIDE SEQUENCE [LARGE SCALE GENOMIC DNA]</scope>
    <source>
        <strain evidence="1 2">ISMMS6</strain>
    </source>
</reference>